<keyword evidence="2" id="KW-0238">DNA-binding</keyword>
<keyword evidence="6" id="KW-1185">Reference proteome</keyword>
<evidence type="ECO:0000256" key="1">
    <source>
        <dbReference type="ARBA" id="ARBA00023015"/>
    </source>
</evidence>
<dbReference type="KEGG" id="haa:A5892_14140"/>
<dbReference type="Gene3D" id="1.10.10.10">
    <property type="entry name" value="Winged helix-like DNA-binding domain superfamily/Winged helix DNA-binding domain"/>
    <property type="match status" value="1"/>
</dbReference>
<keyword evidence="3" id="KW-0804">Transcription</keyword>
<dbReference type="NCBIfam" id="NF002926">
    <property type="entry name" value="PRK03573.1"/>
    <property type="match status" value="1"/>
</dbReference>
<dbReference type="PRINTS" id="PR00598">
    <property type="entry name" value="HTHMARR"/>
</dbReference>
<dbReference type="InterPro" id="IPR023187">
    <property type="entry name" value="Tscrpt_reg_MarR-type_CS"/>
</dbReference>
<dbReference type="GO" id="GO:0003677">
    <property type="term" value="F:DNA binding"/>
    <property type="evidence" value="ECO:0007669"/>
    <property type="project" value="UniProtKB-KW"/>
</dbReference>
<dbReference type="InterPro" id="IPR036388">
    <property type="entry name" value="WH-like_DNA-bd_sf"/>
</dbReference>
<dbReference type="RefSeq" id="WP_052365596.1">
    <property type="nucleotide sequence ID" value="NZ_CP015243.1"/>
</dbReference>
<evidence type="ECO:0000259" key="4">
    <source>
        <dbReference type="PROSITE" id="PS50995"/>
    </source>
</evidence>
<evidence type="ECO:0000313" key="5">
    <source>
        <dbReference type="EMBL" id="ANF58472.1"/>
    </source>
</evidence>
<organism evidence="5 6">
    <name type="scientific">Halotalea alkalilenta</name>
    <dbReference type="NCBI Taxonomy" id="376489"/>
    <lineage>
        <taxon>Bacteria</taxon>
        <taxon>Pseudomonadati</taxon>
        <taxon>Pseudomonadota</taxon>
        <taxon>Gammaproteobacteria</taxon>
        <taxon>Oceanospirillales</taxon>
        <taxon>Halomonadaceae</taxon>
        <taxon>Halotalea</taxon>
    </lineage>
</organism>
<dbReference type="SMART" id="SM00347">
    <property type="entry name" value="HTH_MARR"/>
    <property type="match status" value="1"/>
</dbReference>
<dbReference type="InterPro" id="IPR039422">
    <property type="entry name" value="MarR/SlyA-like"/>
</dbReference>
<dbReference type="PANTHER" id="PTHR33164:SF64">
    <property type="entry name" value="TRANSCRIPTIONAL REGULATOR SLYA"/>
    <property type="match status" value="1"/>
</dbReference>
<name>A0A172YH99_9GAMM</name>
<dbReference type="AlphaFoldDB" id="A0A172YH99"/>
<dbReference type="SUPFAM" id="SSF46785">
    <property type="entry name" value="Winged helix' DNA-binding domain"/>
    <property type="match status" value="1"/>
</dbReference>
<protein>
    <submittedName>
        <fullName evidence="5">Transcriptional regulator</fullName>
    </submittedName>
</protein>
<keyword evidence="1" id="KW-0805">Transcription regulation</keyword>
<dbReference type="GO" id="GO:0006950">
    <property type="term" value="P:response to stress"/>
    <property type="evidence" value="ECO:0007669"/>
    <property type="project" value="TreeGrafter"/>
</dbReference>
<dbReference type="EMBL" id="CP015243">
    <property type="protein sequence ID" value="ANF58472.1"/>
    <property type="molecule type" value="Genomic_DNA"/>
</dbReference>
<dbReference type="InterPro" id="IPR000835">
    <property type="entry name" value="HTH_MarR-typ"/>
</dbReference>
<evidence type="ECO:0000256" key="3">
    <source>
        <dbReference type="ARBA" id="ARBA00023163"/>
    </source>
</evidence>
<dbReference type="GO" id="GO:0003700">
    <property type="term" value="F:DNA-binding transcription factor activity"/>
    <property type="evidence" value="ECO:0007669"/>
    <property type="project" value="InterPro"/>
</dbReference>
<dbReference type="STRING" id="376489.A5892_14140"/>
<dbReference type="Pfam" id="PF01047">
    <property type="entry name" value="MarR"/>
    <property type="match status" value="1"/>
</dbReference>
<dbReference type="InterPro" id="IPR036390">
    <property type="entry name" value="WH_DNA-bd_sf"/>
</dbReference>
<evidence type="ECO:0000256" key="2">
    <source>
        <dbReference type="ARBA" id="ARBA00023125"/>
    </source>
</evidence>
<dbReference type="PROSITE" id="PS50995">
    <property type="entry name" value="HTH_MARR_2"/>
    <property type="match status" value="1"/>
</dbReference>
<accession>A0A172YH99</accession>
<evidence type="ECO:0000313" key="6">
    <source>
        <dbReference type="Proteomes" id="UP000077875"/>
    </source>
</evidence>
<reference evidence="5 6" key="1">
    <citation type="submission" date="2016-04" db="EMBL/GenBank/DDBJ databases">
        <title>Complete Genome Sequence of Halotalea alkalilenta IHB B 13600.</title>
        <authorList>
            <person name="Swarnkar M.K."/>
            <person name="Sharma A."/>
            <person name="Kaushal K."/>
            <person name="Soni R."/>
            <person name="Rana S."/>
            <person name="Singh A.K."/>
            <person name="Gulati A."/>
        </authorList>
    </citation>
    <scope>NUCLEOTIDE SEQUENCE [LARGE SCALE GENOMIC DNA]</scope>
    <source>
        <strain evidence="5 6">IHB B 13600</strain>
    </source>
</reference>
<dbReference type="PROSITE" id="PS01117">
    <property type="entry name" value="HTH_MARR_1"/>
    <property type="match status" value="1"/>
</dbReference>
<sequence length="158" mass="18145">MNIKFQHPPSKYDDIGMRLARLPRSWRAVVDHRLAPLGLTQTRWITLYNLWKSGDGQAQCDLARSIGVEAPSLVRTLDQLARQGLIERRPCGHDRRTKRIHLTRKAAPLIEQIDFVVNQARAEMLEGLSEEEVDHFSSTLEKIEHNSQRLLNAQQSES</sequence>
<dbReference type="Proteomes" id="UP000077875">
    <property type="component" value="Chromosome"/>
</dbReference>
<gene>
    <name evidence="5" type="ORF">A5892_14140</name>
</gene>
<dbReference type="PANTHER" id="PTHR33164">
    <property type="entry name" value="TRANSCRIPTIONAL REGULATOR, MARR FAMILY"/>
    <property type="match status" value="1"/>
</dbReference>
<proteinExistence type="predicted"/>
<feature type="domain" description="HTH marR-type" evidence="4">
    <location>
        <begin position="12"/>
        <end position="145"/>
    </location>
</feature>